<dbReference type="GO" id="GO:0008324">
    <property type="term" value="F:monoatomic cation transmembrane transporter activity"/>
    <property type="evidence" value="ECO:0007669"/>
    <property type="project" value="InterPro"/>
</dbReference>
<dbReference type="AlphaFoldDB" id="A0A2W5BAU9"/>
<dbReference type="PROSITE" id="PS51202">
    <property type="entry name" value="RCK_C"/>
    <property type="match status" value="1"/>
</dbReference>
<dbReference type="InterPro" id="IPR036721">
    <property type="entry name" value="RCK_C_sf"/>
</dbReference>
<dbReference type="SUPFAM" id="SSF116726">
    <property type="entry name" value="TrkA C-terminal domain-like"/>
    <property type="match status" value="1"/>
</dbReference>
<dbReference type="EMBL" id="QFNY01000033">
    <property type="protein sequence ID" value="PZP02538.1"/>
    <property type="molecule type" value="Genomic_DNA"/>
</dbReference>
<feature type="transmembrane region" description="Helical" evidence="8">
    <location>
        <begin position="447"/>
        <end position="470"/>
    </location>
</feature>
<keyword evidence="6 8" id="KW-1133">Transmembrane helix</keyword>
<feature type="transmembrane region" description="Helical" evidence="8">
    <location>
        <begin position="57"/>
        <end position="79"/>
    </location>
</feature>
<evidence type="ECO:0000256" key="2">
    <source>
        <dbReference type="ARBA" id="ARBA00009854"/>
    </source>
</evidence>
<keyword evidence="3" id="KW-0813">Transport</keyword>
<dbReference type="InterPro" id="IPR006037">
    <property type="entry name" value="RCK_C"/>
</dbReference>
<evidence type="ECO:0000313" key="11">
    <source>
        <dbReference type="Proteomes" id="UP000249451"/>
    </source>
</evidence>
<evidence type="ECO:0000256" key="8">
    <source>
        <dbReference type="SAM" id="Phobius"/>
    </source>
</evidence>
<name>A0A2W5BAU9_9CORY</name>
<gene>
    <name evidence="10" type="ORF">DI609_02315</name>
</gene>
<proteinExistence type="inferred from homology"/>
<accession>A0A2W5BAU9</accession>
<dbReference type="NCBIfam" id="TIGR01625">
    <property type="entry name" value="YidE_YbjL_dupl"/>
    <property type="match status" value="2"/>
</dbReference>
<feature type="transmembrane region" description="Helical" evidence="8">
    <location>
        <begin position="151"/>
        <end position="171"/>
    </location>
</feature>
<dbReference type="PANTHER" id="PTHR30445:SF3">
    <property type="entry name" value="TRANSPORT PROTEIN YIDE-RELATED"/>
    <property type="match status" value="1"/>
</dbReference>
<organism evidence="10 11">
    <name type="scientific">Corynebacterium urealyticum</name>
    <dbReference type="NCBI Taxonomy" id="43771"/>
    <lineage>
        <taxon>Bacteria</taxon>
        <taxon>Bacillati</taxon>
        <taxon>Actinomycetota</taxon>
        <taxon>Actinomycetes</taxon>
        <taxon>Mycobacteriales</taxon>
        <taxon>Corynebacteriaceae</taxon>
        <taxon>Corynebacterium</taxon>
    </lineage>
</organism>
<evidence type="ECO:0000259" key="9">
    <source>
        <dbReference type="PROSITE" id="PS51202"/>
    </source>
</evidence>
<feature type="transmembrane region" description="Helical" evidence="8">
    <location>
        <begin position="353"/>
        <end position="373"/>
    </location>
</feature>
<dbReference type="GO" id="GO:0005886">
    <property type="term" value="C:plasma membrane"/>
    <property type="evidence" value="ECO:0007669"/>
    <property type="project" value="UniProtKB-SubCell"/>
</dbReference>
<feature type="transmembrane region" description="Helical" evidence="8">
    <location>
        <begin position="12"/>
        <end position="45"/>
    </location>
</feature>
<reference evidence="10 11" key="1">
    <citation type="submission" date="2017-11" db="EMBL/GenBank/DDBJ databases">
        <title>Infants hospitalized years apart are colonized by the same room-sourced microbial strains.</title>
        <authorList>
            <person name="Brooks B."/>
            <person name="Olm M.R."/>
            <person name="Firek B.A."/>
            <person name="Baker R."/>
            <person name="Thomas B.C."/>
            <person name="Morowitz M.J."/>
            <person name="Banfield J.F."/>
        </authorList>
    </citation>
    <scope>NUCLEOTIDE SEQUENCE [LARGE SCALE GENOMIC DNA]</scope>
    <source>
        <strain evidence="10">S2_012_000_R3_87</strain>
    </source>
</reference>
<dbReference type="Pfam" id="PF02080">
    <property type="entry name" value="TrkA_C"/>
    <property type="match status" value="1"/>
</dbReference>
<evidence type="ECO:0000256" key="6">
    <source>
        <dbReference type="ARBA" id="ARBA00022989"/>
    </source>
</evidence>
<feature type="transmembrane region" description="Helical" evidence="8">
    <location>
        <begin position="418"/>
        <end position="435"/>
    </location>
</feature>
<comment type="similarity">
    <text evidence="2">Belongs to the AAE transporter (TC 2.A.81) family.</text>
</comment>
<dbReference type="PANTHER" id="PTHR30445">
    <property type="entry name" value="K(+)_H(+) ANTIPORTER SUBUNIT KHTT"/>
    <property type="match status" value="1"/>
</dbReference>
<feature type="domain" description="RCK C-terminal" evidence="9">
    <location>
        <begin position="259"/>
        <end position="343"/>
    </location>
</feature>
<comment type="subcellular location">
    <subcellularLocation>
        <location evidence="1">Cell membrane</location>
        <topology evidence="1">Multi-pass membrane protein</topology>
    </subcellularLocation>
</comment>
<keyword evidence="5 8" id="KW-0812">Transmembrane</keyword>
<keyword evidence="7 8" id="KW-0472">Membrane</keyword>
<dbReference type="Gene3D" id="3.30.70.1450">
    <property type="entry name" value="Regulator of K+ conductance, C-terminal domain"/>
    <property type="match status" value="1"/>
</dbReference>
<comment type="caution">
    <text evidence="10">The sequence shown here is derived from an EMBL/GenBank/DDBJ whole genome shotgun (WGS) entry which is preliminary data.</text>
</comment>
<evidence type="ECO:0000256" key="3">
    <source>
        <dbReference type="ARBA" id="ARBA00022448"/>
    </source>
</evidence>
<feature type="transmembrane region" description="Helical" evidence="8">
    <location>
        <begin position="379"/>
        <end position="397"/>
    </location>
</feature>
<dbReference type="GO" id="GO:0006813">
    <property type="term" value="P:potassium ion transport"/>
    <property type="evidence" value="ECO:0007669"/>
    <property type="project" value="InterPro"/>
</dbReference>
<evidence type="ECO:0000256" key="1">
    <source>
        <dbReference type="ARBA" id="ARBA00004651"/>
    </source>
</evidence>
<keyword evidence="4" id="KW-1003">Cell membrane</keyword>
<protein>
    <submittedName>
        <fullName evidence="10">Transporter</fullName>
    </submittedName>
</protein>
<dbReference type="Pfam" id="PF06826">
    <property type="entry name" value="Asp-Al_Ex"/>
    <property type="match status" value="2"/>
</dbReference>
<evidence type="ECO:0000256" key="7">
    <source>
        <dbReference type="ARBA" id="ARBA00023136"/>
    </source>
</evidence>
<evidence type="ECO:0000256" key="4">
    <source>
        <dbReference type="ARBA" id="ARBA00022475"/>
    </source>
</evidence>
<dbReference type="InterPro" id="IPR006512">
    <property type="entry name" value="YidE_YbjL"/>
</dbReference>
<sequence>MLTFLAEQPLLTLFLIMAVGLAIGKINFFGISLGAAAAMFVALGLSAANPDIAIPPFVYQFGLAIFVYIIGLNFGRSFFQDFRRRGWKMSAVVVIFFFILAGLTVLFVRIFDLDPAIGVGTLAGSLSSTPGMAAVVEALNGDSTPVVGYSLAYPGCIIGTILVAAIGAKVFRVNHVKDAKDEGMLSEPLEWKAVRLTKDPGVTVGELPEFTGEKVIATRCVRTDNQHELADPDMRVKEGMELLLNGTGPALDRAIALLGKEIDLNLHEKDGLIYRRVTVSNPQVAGRTIEELDTMSHGFLIARIRRGDTQIVPNDNTVLYYSDRVRVVTAPGRLNDVRDFLGDSESKLGNLDLFPFALGLLLGLLFGAIPIPLPGGTTLSFGFGGGPIVVGLILGAIGRTGPIHWQMPFHSKQTISTLGLTLFLAGVGTSAGGQFRDALSDPTSLKYMGVGIILSLVSAIGLGVVCTLVLRLKFDEAMGVAAGMTTNPAIMAYLNPQTGTQLAERGYATVYPTTMIGKILMCQMLALIIV</sequence>
<dbReference type="InterPro" id="IPR050144">
    <property type="entry name" value="AAE_transporter"/>
</dbReference>
<evidence type="ECO:0000313" key="10">
    <source>
        <dbReference type="EMBL" id="PZP02538.1"/>
    </source>
</evidence>
<dbReference type="Proteomes" id="UP000249451">
    <property type="component" value="Unassembled WGS sequence"/>
</dbReference>
<evidence type="ECO:0000256" key="5">
    <source>
        <dbReference type="ARBA" id="ARBA00022692"/>
    </source>
</evidence>
<feature type="transmembrane region" description="Helical" evidence="8">
    <location>
        <begin position="91"/>
        <end position="111"/>
    </location>
</feature>